<accession>M2CB16</accession>
<organism evidence="1">
    <name type="scientific">Treponema denticola H1-T</name>
    <dbReference type="NCBI Taxonomy" id="999431"/>
    <lineage>
        <taxon>Bacteria</taxon>
        <taxon>Pseudomonadati</taxon>
        <taxon>Spirochaetota</taxon>
        <taxon>Spirochaetia</taxon>
        <taxon>Spirochaetales</taxon>
        <taxon>Treponemataceae</taxon>
        <taxon>Treponema</taxon>
    </lineage>
</organism>
<evidence type="ECO:0000313" key="1">
    <source>
        <dbReference type="EMBL" id="EMB34557.1"/>
    </source>
</evidence>
<dbReference type="Proteomes" id="UP000011708">
    <property type="component" value="Chromosome"/>
</dbReference>
<sequence>MKIKADLMIIDNNAKYICERKLKVKPILNYYGCGEIPNDERQYTEIKASCPVCRAAGVRADLASGAREFKCCPICGINLDWRVYLKKEKKLRRKIELWRTQFKKQKVSK</sequence>
<protein>
    <submittedName>
        <fullName evidence="1">Uncharacterized protein</fullName>
    </submittedName>
</protein>
<dbReference type="AlphaFoldDB" id="M2CB16"/>
<gene>
    <name evidence="1" type="ORF">HMPREF9725_00096</name>
</gene>
<proteinExistence type="predicted"/>
<reference evidence="1" key="1">
    <citation type="submission" date="2012-01" db="EMBL/GenBank/DDBJ databases">
        <title>The Genome Sequence of Treponema denticola H1-T.</title>
        <authorList>
            <consortium name="The Broad Institute Genome Sequencing Platform"/>
            <person name="Earl A."/>
            <person name="Ward D."/>
            <person name="Feldgarden M."/>
            <person name="Gevers D."/>
            <person name="Blanton J.M."/>
            <person name="Fenno C.J."/>
            <person name="Baranova O.V."/>
            <person name="Mathney J."/>
            <person name="Dewhirst F.E."/>
            <person name="Izard J."/>
            <person name="Young S.K."/>
            <person name="Zeng Q."/>
            <person name="Gargeya S."/>
            <person name="Fitzgerald M."/>
            <person name="Haas B."/>
            <person name="Abouelleil A."/>
            <person name="Alvarado L."/>
            <person name="Arachchi H.M."/>
            <person name="Berlin A."/>
            <person name="Chapman S.B."/>
            <person name="Gearin G."/>
            <person name="Goldberg J."/>
            <person name="Griggs A."/>
            <person name="Gujja S."/>
            <person name="Hansen M."/>
            <person name="Heiman D."/>
            <person name="Howarth C."/>
            <person name="Larimer J."/>
            <person name="Lui A."/>
            <person name="MacDonald P.J.P."/>
            <person name="McCowen C."/>
            <person name="Montmayeur A."/>
            <person name="Murphy C."/>
            <person name="Neiman D."/>
            <person name="Pearson M."/>
            <person name="Priest M."/>
            <person name="Roberts A."/>
            <person name="Saif S."/>
            <person name="Shea T."/>
            <person name="Sisk P."/>
            <person name="Stolte C."/>
            <person name="Sykes S."/>
            <person name="Wortman J."/>
            <person name="Nusbaum C."/>
            <person name="Birren B."/>
        </authorList>
    </citation>
    <scope>NUCLEOTIDE SEQUENCE [LARGE SCALE GENOMIC DNA]</scope>
    <source>
        <strain evidence="1">H1-T</strain>
    </source>
</reference>
<dbReference type="RefSeq" id="WP_002686789.1">
    <property type="nucleotide sequence ID" value="NZ_CM001794.1"/>
</dbReference>
<dbReference type="EMBL" id="AGDW01000001">
    <property type="protein sequence ID" value="EMB34557.1"/>
    <property type="molecule type" value="Genomic_DNA"/>
</dbReference>
<comment type="caution">
    <text evidence="1">The sequence shown here is derived from an EMBL/GenBank/DDBJ whole genome shotgun (WGS) entry which is preliminary data.</text>
</comment>
<dbReference type="HOGENOM" id="CLU_2195770_0_0_12"/>
<dbReference type="PATRIC" id="fig|999431.4.peg.99"/>
<name>M2CB16_TREDN</name>